<protein>
    <recommendedName>
        <fullName evidence="11">Cell wall synthesis protein KRE9</fullName>
    </recommendedName>
</protein>
<feature type="domain" description="Yeast cell wall synthesis Kre9/Knh1 C-terminal" evidence="5">
    <location>
        <begin position="158"/>
        <end position="256"/>
    </location>
</feature>
<name>A0AAN6DBJ2_PICAN</name>
<dbReference type="Pfam" id="PF05390">
    <property type="entry name" value="Kre9_KNH1_C"/>
    <property type="match status" value="1"/>
</dbReference>
<dbReference type="EMBL" id="JAHLVD010000011">
    <property type="protein sequence ID" value="KAG7847261.1"/>
    <property type="molecule type" value="Genomic_DNA"/>
</dbReference>
<dbReference type="RefSeq" id="XP_043058094.1">
    <property type="nucleotide sequence ID" value="XM_043205319.1"/>
</dbReference>
<feature type="signal peptide" evidence="4">
    <location>
        <begin position="1"/>
        <end position="19"/>
    </location>
</feature>
<feature type="domain" description="Yeast cell wall synthesis Kre9/Knh1-like N-terminal" evidence="6">
    <location>
        <begin position="25"/>
        <end position="130"/>
    </location>
</feature>
<dbReference type="GeneID" id="66128653"/>
<dbReference type="PANTHER" id="PTHR28154:SF1">
    <property type="entry name" value="CELL WALL SYNTHESIS PROTEIN KNH1-RELATED"/>
    <property type="match status" value="1"/>
</dbReference>
<gene>
    <name evidence="7" type="ORF">KL928_004602</name>
    <name evidence="8" type="ORF">KL940_004007</name>
</gene>
<keyword evidence="3 4" id="KW-0732">Signal</keyword>
<evidence type="ECO:0008006" key="11">
    <source>
        <dbReference type="Google" id="ProtNLM"/>
    </source>
</evidence>
<sequence length="268" mass="29690">MRTIYWFYSLVFLWTGVFADVEPVSPSSGDTFTVDGSTVKFNVTFKDDGESPSINDALSFTLLLMTGPNDDIEQRASLASSITLSDLDDDNTYQASVEASVGADGYYYVQIYADYGSESYTIHYTDRFKLEGMTGTLKTSGTGDPPDAQQISVEQSINSAWFTIPYTKQTGKTRYAPMQTQPGSTVTATTWSRRFPASSVTYYSTISGTPVVHSTITAGWSYTMSSLTNYATPAPFPSEVGWYAPSKRLQSATLDSSYRKMKKRRWDD</sequence>
<evidence type="ECO:0000313" key="10">
    <source>
        <dbReference type="Proteomes" id="UP001197328"/>
    </source>
</evidence>
<dbReference type="AlphaFoldDB" id="A0AAN6DBJ2"/>
<dbReference type="Proteomes" id="UP001196530">
    <property type="component" value="Unassembled WGS sequence"/>
</dbReference>
<dbReference type="GO" id="GO:0031505">
    <property type="term" value="P:fungal-type cell wall organization"/>
    <property type="evidence" value="ECO:0007669"/>
    <property type="project" value="TreeGrafter"/>
</dbReference>
<dbReference type="InterPro" id="IPR018466">
    <property type="entry name" value="Kre9/Knh1-like_N"/>
</dbReference>
<dbReference type="InterPro" id="IPR045328">
    <property type="entry name" value="Kre9/Knh1"/>
</dbReference>
<dbReference type="EMBL" id="JAHLUX010000010">
    <property type="protein sequence ID" value="KAG7816560.1"/>
    <property type="molecule type" value="Genomic_DNA"/>
</dbReference>
<comment type="function">
    <text evidence="1">Involved in cell wall beta(1-&gt;6) glucan synthesis.</text>
</comment>
<reference evidence="7 10" key="1">
    <citation type="journal article" date="2021" name="G3 (Bethesda)">
        <title>Genomic diversity, chromosomal rearrangements, and interspecies hybridization in the ogataea polymorpha species complex.</title>
        <authorList>
            <person name="Hanson S.J."/>
            <person name="Cinneide E.O."/>
            <person name="Salzberg L.I."/>
            <person name="Wolfe K.H."/>
            <person name="McGowan J."/>
            <person name="Fitzpatrick D.A."/>
            <person name="Matlin K."/>
        </authorList>
    </citation>
    <scope>NUCLEOTIDE SEQUENCE</scope>
    <source>
        <strain evidence="8">51-138</strain>
        <strain evidence="7">61-244</strain>
    </source>
</reference>
<dbReference type="Proteomes" id="UP001197328">
    <property type="component" value="Unassembled WGS sequence"/>
</dbReference>
<evidence type="ECO:0000256" key="4">
    <source>
        <dbReference type="SAM" id="SignalP"/>
    </source>
</evidence>
<evidence type="ECO:0000256" key="1">
    <source>
        <dbReference type="ARBA" id="ARBA00004010"/>
    </source>
</evidence>
<dbReference type="PANTHER" id="PTHR28154">
    <property type="entry name" value="CELL WALL SYNTHESIS PROTEIN KNH1-RELATED"/>
    <property type="match status" value="1"/>
</dbReference>
<dbReference type="GO" id="GO:0005576">
    <property type="term" value="C:extracellular region"/>
    <property type="evidence" value="ECO:0007669"/>
    <property type="project" value="TreeGrafter"/>
</dbReference>
<keyword evidence="10" id="KW-1185">Reference proteome</keyword>
<evidence type="ECO:0000313" key="9">
    <source>
        <dbReference type="Proteomes" id="UP001196530"/>
    </source>
</evidence>
<evidence type="ECO:0000256" key="3">
    <source>
        <dbReference type="ARBA" id="ARBA00022729"/>
    </source>
</evidence>
<evidence type="ECO:0000313" key="7">
    <source>
        <dbReference type="EMBL" id="KAG7816560.1"/>
    </source>
</evidence>
<accession>A0AAN6DBJ2</accession>
<proteinExistence type="inferred from homology"/>
<evidence type="ECO:0000259" key="6">
    <source>
        <dbReference type="Pfam" id="PF10342"/>
    </source>
</evidence>
<dbReference type="GO" id="GO:0042546">
    <property type="term" value="P:cell wall biogenesis"/>
    <property type="evidence" value="ECO:0007669"/>
    <property type="project" value="InterPro"/>
</dbReference>
<dbReference type="Pfam" id="PF10342">
    <property type="entry name" value="Kre9_KNH"/>
    <property type="match status" value="1"/>
</dbReference>
<comment type="similarity">
    <text evidence="2">Belongs to the KRE9/KNH1 family.</text>
</comment>
<evidence type="ECO:0000256" key="2">
    <source>
        <dbReference type="ARBA" id="ARBA00006816"/>
    </source>
</evidence>
<evidence type="ECO:0000259" key="5">
    <source>
        <dbReference type="Pfam" id="PF05390"/>
    </source>
</evidence>
<evidence type="ECO:0000313" key="8">
    <source>
        <dbReference type="EMBL" id="KAG7847261.1"/>
    </source>
</evidence>
<dbReference type="GO" id="GO:0006078">
    <property type="term" value="P:(1-&gt;6)-beta-D-glucan biosynthetic process"/>
    <property type="evidence" value="ECO:0007669"/>
    <property type="project" value="InterPro"/>
</dbReference>
<organism evidence="7 9">
    <name type="scientific">Pichia angusta</name>
    <name type="common">Yeast</name>
    <name type="synonym">Hansenula polymorpha</name>
    <dbReference type="NCBI Taxonomy" id="870730"/>
    <lineage>
        <taxon>Eukaryota</taxon>
        <taxon>Fungi</taxon>
        <taxon>Dikarya</taxon>
        <taxon>Ascomycota</taxon>
        <taxon>Saccharomycotina</taxon>
        <taxon>Pichiomycetes</taxon>
        <taxon>Pichiales</taxon>
        <taxon>Pichiaceae</taxon>
        <taxon>Ogataea</taxon>
    </lineage>
</organism>
<comment type="caution">
    <text evidence="7">The sequence shown here is derived from an EMBL/GenBank/DDBJ whole genome shotgun (WGS) entry which is preliminary data.</text>
</comment>
<feature type="chain" id="PRO_5042954066" description="Cell wall synthesis protein KRE9" evidence="4">
    <location>
        <begin position="20"/>
        <end position="268"/>
    </location>
</feature>
<dbReference type="InterPro" id="IPR008659">
    <property type="entry name" value="Kre9/Knh1_C"/>
</dbReference>